<keyword evidence="1" id="KW-0812">Transmembrane</keyword>
<keyword evidence="1" id="KW-0472">Membrane</keyword>
<dbReference type="AlphaFoldDB" id="A0A378NZY7"/>
<feature type="transmembrane region" description="Helical" evidence="1">
    <location>
        <begin position="12"/>
        <end position="29"/>
    </location>
</feature>
<evidence type="ECO:0000256" key="1">
    <source>
        <dbReference type="SAM" id="Phobius"/>
    </source>
</evidence>
<protein>
    <submittedName>
        <fullName evidence="2">Uncharacterized protein</fullName>
    </submittedName>
</protein>
<evidence type="ECO:0000313" key="3">
    <source>
        <dbReference type="Proteomes" id="UP000255234"/>
    </source>
</evidence>
<dbReference type="EMBL" id="UGPP01000001">
    <property type="protein sequence ID" value="STY71558.1"/>
    <property type="molecule type" value="Genomic_DNA"/>
</dbReference>
<name>A0A378NZY7_9FIRM</name>
<gene>
    <name evidence="2" type="ORF">NCTC10571_01714</name>
</gene>
<dbReference type="Proteomes" id="UP000255234">
    <property type="component" value="Unassembled WGS sequence"/>
</dbReference>
<reference evidence="2 3" key="1">
    <citation type="submission" date="2018-06" db="EMBL/GenBank/DDBJ databases">
        <authorList>
            <consortium name="Pathogen Informatics"/>
            <person name="Doyle S."/>
        </authorList>
    </citation>
    <scope>NUCLEOTIDE SEQUENCE [LARGE SCALE GENOMIC DNA]</scope>
    <source>
        <strain evidence="2 3">NCTC10571</strain>
    </source>
</reference>
<evidence type="ECO:0000313" key="2">
    <source>
        <dbReference type="EMBL" id="STY71558.1"/>
    </source>
</evidence>
<accession>A0A378NZY7</accession>
<keyword evidence="1" id="KW-1133">Transmembrane helix</keyword>
<dbReference type="RefSeq" id="WP_181805757.1">
    <property type="nucleotide sequence ID" value="NZ_UGPP01000001.1"/>
</dbReference>
<sequence>MSNIKLWTRNFITLVGANGLLFAGFHFLLPTLPNASVKPLNLFMEI</sequence>
<proteinExistence type="predicted"/>
<organism evidence="2 3">
    <name type="scientific">Megamonas hypermegale</name>
    <dbReference type="NCBI Taxonomy" id="158847"/>
    <lineage>
        <taxon>Bacteria</taxon>
        <taxon>Bacillati</taxon>
        <taxon>Bacillota</taxon>
        <taxon>Negativicutes</taxon>
        <taxon>Selenomonadales</taxon>
        <taxon>Selenomonadaceae</taxon>
        <taxon>Megamonas</taxon>
    </lineage>
</organism>